<dbReference type="HOGENOM" id="CLU_3026617_0_0_9"/>
<dbReference type="EMBL" id="LN774769">
    <property type="protein sequence ID" value="CEN28710.1"/>
    <property type="molecule type" value="Genomic_DNA"/>
</dbReference>
<dbReference type="KEGG" id="lpk:LACPI_1510"/>
<proteinExistence type="predicted"/>
<accession>A0A0D6DY88</accession>
<organism evidence="1 2">
    <name type="scientific">Pseudolactococcus piscium MKFS47</name>
    <dbReference type="NCBI Taxonomy" id="297352"/>
    <lineage>
        <taxon>Bacteria</taxon>
        <taxon>Bacillati</taxon>
        <taxon>Bacillota</taxon>
        <taxon>Bacilli</taxon>
        <taxon>Lactobacillales</taxon>
        <taxon>Streptococcaceae</taxon>
        <taxon>Pseudolactococcus</taxon>
    </lineage>
</organism>
<sequence length="55" mass="6219">MKTNTIDVLLPTHGVQAGSQAQFNHATHKWTVWTKQGLERSYNDVVAFARFMTKG</sequence>
<protein>
    <submittedName>
        <fullName evidence="1">Uncharacterized protein</fullName>
    </submittedName>
</protein>
<reference evidence="2" key="1">
    <citation type="submission" date="2015-01" db="EMBL/GenBank/DDBJ databases">
        <authorList>
            <person name="Andreevskaya M."/>
        </authorList>
    </citation>
    <scope>NUCLEOTIDE SEQUENCE [LARGE SCALE GENOMIC DNA]</scope>
    <source>
        <strain evidence="2">MKFS47</strain>
    </source>
</reference>
<name>A0A0D6DY88_9LACT</name>
<gene>
    <name evidence="1" type="ORF">LACPI_1510</name>
</gene>
<dbReference type="AlphaFoldDB" id="A0A0D6DY88"/>
<dbReference type="Proteomes" id="UP000033166">
    <property type="component" value="Chromosome I"/>
</dbReference>
<evidence type="ECO:0000313" key="2">
    <source>
        <dbReference type="Proteomes" id="UP000033166"/>
    </source>
</evidence>
<evidence type="ECO:0000313" key="1">
    <source>
        <dbReference type="EMBL" id="CEN28710.1"/>
    </source>
</evidence>